<organism evidence="1 2">
    <name type="scientific">Zopfia rhizophila CBS 207.26</name>
    <dbReference type="NCBI Taxonomy" id="1314779"/>
    <lineage>
        <taxon>Eukaryota</taxon>
        <taxon>Fungi</taxon>
        <taxon>Dikarya</taxon>
        <taxon>Ascomycota</taxon>
        <taxon>Pezizomycotina</taxon>
        <taxon>Dothideomycetes</taxon>
        <taxon>Dothideomycetes incertae sedis</taxon>
        <taxon>Zopfiaceae</taxon>
        <taxon>Zopfia</taxon>
    </lineage>
</organism>
<protein>
    <submittedName>
        <fullName evidence="1">Uncharacterized protein</fullName>
    </submittedName>
</protein>
<reference evidence="1" key="1">
    <citation type="journal article" date="2020" name="Stud. Mycol.">
        <title>101 Dothideomycetes genomes: a test case for predicting lifestyles and emergence of pathogens.</title>
        <authorList>
            <person name="Haridas S."/>
            <person name="Albert R."/>
            <person name="Binder M."/>
            <person name="Bloem J."/>
            <person name="Labutti K."/>
            <person name="Salamov A."/>
            <person name="Andreopoulos B."/>
            <person name="Baker S."/>
            <person name="Barry K."/>
            <person name="Bills G."/>
            <person name="Bluhm B."/>
            <person name="Cannon C."/>
            <person name="Castanera R."/>
            <person name="Culley D."/>
            <person name="Daum C."/>
            <person name="Ezra D."/>
            <person name="Gonzalez J."/>
            <person name="Henrissat B."/>
            <person name="Kuo A."/>
            <person name="Liang C."/>
            <person name="Lipzen A."/>
            <person name="Lutzoni F."/>
            <person name="Magnuson J."/>
            <person name="Mondo S."/>
            <person name="Nolan M."/>
            <person name="Ohm R."/>
            <person name="Pangilinan J."/>
            <person name="Park H.-J."/>
            <person name="Ramirez L."/>
            <person name="Alfaro M."/>
            <person name="Sun H."/>
            <person name="Tritt A."/>
            <person name="Yoshinaga Y."/>
            <person name="Zwiers L.-H."/>
            <person name="Turgeon B."/>
            <person name="Goodwin S."/>
            <person name="Spatafora J."/>
            <person name="Crous P."/>
            <person name="Grigoriev I."/>
        </authorList>
    </citation>
    <scope>NUCLEOTIDE SEQUENCE</scope>
    <source>
        <strain evidence="1">CBS 207.26</strain>
    </source>
</reference>
<gene>
    <name evidence="1" type="ORF">K469DRAFT_557928</name>
</gene>
<dbReference type="EMBL" id="ML994617">
    <property type="protein sequence ID" value="KAF2191222.1"/>
    <property type="molecule type" value="Genomic_DNA"/>
</dbReference>
<proteinExistence type="predicted"/>
<dbReference type="AlphaFoldDB" id="A0A6A6EJV5"/>
<sequence>LYYNLSDIQDKAGRVDSHPWRIEAEDMALSRCKIVSVTPQETTSNTKAVLISSNITAGTASATTQFSLGRYNLPINYYDRMKGKASYEVYISEALLGKCVTE</sequence>
<dbReference type="Proteomes" id="UP000800200">
    <property type="component" value="Unassembled WGS sequence"/>
</dbReference>
<accession>A0A6A6EJV5</accession>
<keyword evidence="2" id="KW-1185">Reference proteome</keyword>
<evidence type="ECO:0000313" key="1">
    <source>
        <dbReference type="EMBL" id="KAF2191222.1"/>
    </source>
</evidence>
<evidence type="ECO:0000313" key="2">
    <source>
        <dbReference type="Proteomes" id="UP000800200"/>
    </source>
</evidence>
<feature type="non-terminal residue" evidence="1">
    <location>
        <position position="1"/>
    </location>
</feature>
<name>A0A6A6EJV5_9PEZI</name>